<evidence type="ECO:0000259" key="7">
    <source>
        <dbReference type="PROSITE" id="PS51194"/>
    </source>
</evidence>
<reference evidence="8 9" key="1">
    <citation type="submission" date="2016-10" db="EMBL/GenBank/DDBJ databases">
        <authorList>
            <person name="de Groot N.N."/>
        </authorList>
    </citation>
    <scope>NUCLEOTIDE SEQUENCE [LARGE SCALE GENOMIC DNA]</scope>
    <source>
        <strain evidence="8 9">CGMCC 1.10434</strain>
    </source>
</reference>
<dbReference type="Pfam" id="PF00270">
    <property type="entry name" value="DEAD"/>
    <property type="match status" value="1"/>
</dbReference>
<dbReference type="InterPro" id="IPR011545">
    <property type="entry name" value="DEAD/DEAH_box_helicase_dom"/>
</dbReference>
<dbReference type="GO" id="GO:0003677">
    <property type="term" value="F:DNA binding"/>
    <property type="evidence" value="ECO:0007669"/>
    <property type="project" value="UniProtKB-KW"/>
</dbReference>
<dbReference type="RefSeq" id="WP_091493367.1">
    <property type="nucleotide sequence ID" value="NZ_FODJ01000001.1"/>
</dbReference>
<dbReference type="GO" id="GO:0030894">
    <property type="term" value="C:replisome"/>
    <property type="evidence" value="ECO:0007669"/>
    <property type="project" value="TreeGrafter"/>
</dbReference>
<dbReference type="PROSITE" id="PS51194">
    <property type="entry name" value="HELICASE_CTER"/>
    <property type="match status" value="1"/>
</dbReference>
<name>A0A1H8GCS6_9BACI</name>
<dbReference type="EMBL" id="FODJ01000001">
    <property type="protein sequence ID" value="SEN41961.1"/>
    <property type="molecule type" value="Genomic_DNA"/>
</dbReference>
<dbReference type="AlphaFoldDB" id="A0A1H8GCS6"/>
<dbReference type="GO" id="GO:0016787">
    <property type="term" value="F:hydrolase activity"/>
    <property type="evidence" value="ECO:0007669"/>
    <property type="project" value="UniProtKB-KW"/>
</dbReference>
<dbReference type="CDD" id="cd17920">
    <property type="entry name" value="DEXHc_RecQ"/>
    <property type="match status" value="1"/>
</dbReference>
<dbReference type="Proteomes" id="UP000199300">
    <property type="component" value="Unassembled WGS sequence"/>
</dbReference>
<keyword evidence="9" id="KW-1185">Reference proteome</keyword>
<feature type="domain" description="Helicase ATP-binding" evidence="6">
    <location>
        <begin position="24"/>
        <end position="191"/>
    </location>
</feature>
<dbReference type="InterPro" id="IPR004589">
    <property type="entry name" value="DNA_helicase_ATP-dep_RecQ"/>
</dbReference>
<evidence type="ECO:0000256" key="4">
    <source>
        <dbReference type="ARBA" id="ARBA00022840"/>
    </source>
</evidence>
<organism evidence="8 9">
    <name type="scientific">Amphibacillus marinus</name>
    <dbReference type="NCBI Taxonomy" id="872970"/>
    <lineage>
        <taxon>Bacteria</taxon>
        <taxon>Bacillati</taxon>
        <taxon>Bacillota</taxon>
        <taxon>Bacilli</taxon>
        <taxon>Bacillales</taxon>
        <taxon>Bacillaceae</taxon>
        <taxon>Amphibacillus</taxon>
    </lineage>
</organism>
<dbReference type="InterPro" id="IPR001650">
    <property type="entry name" value="Helicase_C-like"/>
</dbReference>
<dbReference type="SMART" id="SM00490">
    <property type="entry name" value="HELICc"/>
    <property type="match status" value="1"/>
</dbReference>
<dbReference type="OrthoDB" id="9763310at2"/>
<keyword evidence="3 8" id="KW-0347">Helicase</keyword>
<keyword evidence="5" id="KW-0238">DNA-binding</keyword>
<dbReference type="GO" id="GO:0009378">
    <property type="term" value="F:four-way junction helicase activity"/>
    <property type="evidence" value="ECO:0007669"/>
    <property type="project" value="TreeGrafter"/>
</dbReference>
<evidence type="ECO:0000256" key="3">
    <source>
        <dbReference type="ARBA" id="ARBA00022806"/>
    </source>
</evidence>
<protein>
    <submittedName>
        <fullName evidence="8">ATP-dependent DNA helicase RecQ</fullName>
    </submittedName>
</protein>
<dbReference type="InterPro" id="IPR014001">
    <property type="entry name" value="Helicase_ATP-bd"/>
</dbReference>
<dbReference type="Gene3D" id="3.40.50.300">
    <property type="entry name" value="P-loop containing nucleotide triphosphate hydrolases"/>
    <property type="match status" value="2"/>
</dbReference>
<gene>
    <name evidence="8" type="ORF">SAMN04488134_10137</name>
</gene>
<evidence type="ECO:0000256" key="2">
    <source>
        <dbReference type="ARBA" id="ARBA00022801"/>
    </source>
</evidence>
<dbReference type="GO" id="GO:0005737">
    <property type="term" value="C:cytoplasm"/>
    <property type="evidence" value="ECO:0007669"/>
    <property type="project" value="TreeGrafter"/>
</dbReference>
<dbReference type="GO" id="GO:0043590">
    <property type="term" value="C:bacterial nucleoid"/>
    <property type="evidence" value="ECO:0007669"/>
    <property type="project" value="TreeGrafter"/>
</dbReference>
<dbReference type="GO" id="GO:0043138">
    <property type="term" value="F:3'-5' DNA helicase activity"/>
    <property type="evidence" value="ECO:0007669"/>
    <property type="project" value="TreeGrafter"/>
</dbReference>
<dbReference type="STRING" id="872970.SAMN04488134_10137"/>
<dbReference type="PROSITE" id="PS00690">
    <property type="entry name" value="DEAH_ATP_HELICASE"/>
    <property type="match status" value="1"/>
</dbReference>
<evidence type="ECO:0000256" key="5">
    <source>
        <dbReference type="ARBA" id="ARBA00023125"/>
    </source>
</evidence>
<accession>A0A1H8GCS6</accession>
<dbReference type="InterPro" id="IPR027417">
    <property type="entry name" value="P-loop_NTPase"/>
</dbReference>
<dbReference type="GO" id="GO:0006281">
    <property type="term" value="P:DNA repair"/>
    <property type="evidence" value="ECO:0007669"/>
    <property type="project" value="TreeGrafter"/>
</dbReference>
<dbReference type="SUPFAM" id="SSF52540">
    <property type="entry name" value="P-loop containing nucleoside triphosphate hydrolases"/>
    <property type="match status" value="1"/>
</dbReference>
<evidence type="ECO:0000313" key="8">
    <source>
        <dbReference type="EMBL" id="SEN41961.1"/>
    </source>
</evidence>
<evidence type="ECO:0000313" key="9">
    <source>
        <dbReference type="Proteomes" id="UP000199300"/>
    </source>
</evidence>
<evidence type="ECO:0000256" key="1">
    <source>
        <dbReference type="ARBA" id="ARBA00022741"/>
    </source>
</evidence>
<dbReference type="Pfam" id="PF00271">
    <property type="entry name" value="Helicase_C"/>
    <property type="match status" value="1"/>
</dbReference>
<dbReference type="GO" id="GO:0005524">
    <property type="term" value="F:ATP binding"/>
    <property type="evidence" value="ECO:0007669"/>
    <property type="project" value="UniProtKB-KW"/>
</dbReference>
<dbReference type="NCBIfam" id="TIGR00614">
    <property type="entry name" value="recQ_fam"/>
    <property type="match status" value="1"/>
</dbReference>
<dbReference type="GO" id="GO:0006310">
    <property type="term" value="P:DNA recombination"/>
    <property type="evidence" value="ECO:0007669"/>
    <property type="project" value="InterPro"/>
</dbReference>
<sequence>MQLEQELSNRFGFNSFRQGQKEIIMDVLAGNNVLATLPTGVGKSLCFQLPGLMMDGPVVVVTPLISLMEDQVKELKMKGFKNAVAVNSFNTIEERKQIIQTLATYKFIYLSPEILQNNFLVTELALIKPALFVIDEAHCISQWGHEFRPAYLKLNTIIKLLGSPITLALTATATPEVQQDIINQLTGVKFKCHIYPIDRPNLSFIVKKVKHTADKDKQIVELCNSFHVPTMIYFSSKRETERVCNHLAQHCPQLNVAFYHGDVPTTERILIQEQFMNNQLDTICCTSAFGMGINKQDVRLVIHYHLPVQIESFIQEVGRAGRDQLHSVSLTLVAPYDYSIPKHLIESEFPSNAGLTGLFNDLLELANQKAEGEINPAEIMNKWNLSEVQWRFVKNYLEKKQIINDNKVNSNTTNYSQILKYLTEKIAIRKRHKFKQLERFFSWINTDACRRIQLYQPFQSTKPLAQFSCCDYCGFALNQWAPVVSQYGVSTSSWQIKLTNILLPFDTESG</sequence>
<keyword evidence="4" id="KW-0067">ATP-binding</keyword>
<feature type="domain" description="Helicase C-terminal" evidence="7">
    <location>
        <begin position="215"/>
        <end position="363"/>
    </location>
</feature>
<dbReference type="PROSITE" id="PS51192">
    <property type="entry name" value="HELICASE_ATP_BIND_1"/>
    <property type="match status" value="1"/>
</dbReference>
<keyword evidence="2" id="KW-0378">Hydrolase</keyword>
<evidence type="ECO:0000259" key="6">
    <source>
        <dbReference type="PROSITE" id="PS51192"/>
    </source>
</evidence>
<dbReference type="PANTHER" id="PTHR13710:SF84">
    <property type="entry name" value="ATP-DEPENDENT DNA HELICASE RECS-RELATED"/>
    <property type="match status" value="1"/>
</dbReference>
<proteinExistence type="predicted"/>
<dbReference type="SMART" id="SM00487">
    <property type="entry name" value="DEXDc"/>
    <property type="match status" value="1"/>
</dbReference>
<dbReference type="PANTHER" id="PTHR13710">
    <property type="entry name" value="DNA HELICASE RECQ FAMILY MEMBER"/>
    <property type="match status" value="1"/>
</dbReference>
<dbReference type="InterPro" id="IPR002464">
    <property type="entry name" value="DNA/RNA_helicase_DEAH_CS"/>
</dbReference>
<keyword evidence="1" id="KW-0547">Nucleotide-binding</keyword>